<name>A0AAW1J6M1_SAPOF</name>
<dbReference type="AlphaFoldDB" id="A0AAW1J6M1"/>
<dbReference type="Pfam" id="PF01883">
    <property type="entry name" value="FeS_assembly_P"/>
    <property type="match status" value="1"/>
</dbReference>
<dbReference type="EMBL" id="JBDFQZ010000008">
    <property type="protein sequence ID" value="KAK9699019.1"/>
    <property type="molecule type" value="Genomic_DNA"/>
</dbReference>
<dbReference type="GO" id="GO:0007059">
    <property type="term" value="P:chromosome segregation"/>
    <property type="evidence" value="ECO:0007669"/>
    <property type="project" value="UniProtKB-KW"/>
</dbReference>
<dbReference type="InterPro" id="IPR039796">
    <property type="entry name" value="MIP18"/>
</dbReference>
<protein>
    <recommendedName>
        <fullName evidence="3">MIP18 family-like domain-containing protein</fullName>
    </recommendedName>
</protein>
<sequence length="159" mass="18196">MVSGIINQNPTVYVKKNRLSRPRPPDLIDEYAVEPIDKLEIFDHIRDIMDPEHPYSLEQLNVVTEDSIEVDDKRSHVRLTFTPTVEHCAMARHIGLCLRIKLLRSLPSHYNVDIRIAPGTHVNEAAVNKRVNDKERIAASLENSHVMYMVDECLAPSYA</sequence>
<dbReference type="GO" id="GO:0051604">
    <property type="term" value="P:protein maturation"/>
    <property type="evidence" value="ECO:0007669"/>
    <property type="project" value="InterPro"/>
</dbReference>
<dbReference type="EMBL" id="JBDFQZ010000008">
    <property type="protein sequence ID" value="KAK9699020.1"/>
    <property type="molecule type" value="Genomic_DNA"/>
</dbReference>
<evidence type="ECO:0000259" key="3">
    <source>
        <dbReference type="Pfam" id="PF01883"/>
    </source>
</evidence>
<accession>A0AAW1J6M1</accession>
<comment type="caution">
    <text evidence="4">The sequence shown here is derived from an EMBL/GenBank/DDBJ whole genome shotgun (WGS) entry which is preliminary data.</text>
</comment>
<dbReference type="Proteomes" id="UP001443914">
    <property type="component" value="Unassembled WGS sequence"/>
</dbReference>
<proteinExistence type="inferred from homology"/>
<dbReference type="InterPro" id="IPR034904">
    <property type="entry name" value="FSCA_dom_sf"/>
</dbReference>
<reference evidence="4 5" key="1">
    <citation type="submission" date="2024-03" db="EMBL/GenBank/DDBJ databases">
        <title>WGS assembly of Saponaria officinalis var. Norfolk2.</title>
        <authorList>
            <person name="Jenkins J."/>
            <person name="Shu S."/>
            <person name="Grimwood J."/>
            <person name="Barry K."/>
            <person name="Goodstein D."/>
            <person name="Schmutz J."/>
            <person name="Leebens-Mack J."/>
            <person name="Osbourn A."/>
        </authorList>
    </citation>
    <scope>NUCLEOTIDE SEQUENCE [LARGE SCALE GENOMIC DNA]</scope>
    <source>
        <strain evidence="5">cv. Norfolk2</strain>
        <strain evidence="4">JIC</strain>
        <tissue evidence="4">Leaf</tissue>
    </source>
</reference>
<dbReference type="SUPFAM" id="SSF117916">
    <property type="entry name" value="Fe-S cluster assembly (FSCA) domain-like"/>
    <property type="match status" value="1"/>
</dbReference>
<evidence type="ECO:0000313" key="5">
    <source>
        <dbReference type="Proteomes" id="UP001443914"/>
    </source>
</evidence>
<dbReference type="InterPro" id="IPR002744">
    <property type="entry name" value="MIP18-like"/>
</dbReference>
<dbReference type="EMBL" id="JBDFQZ010000008">
    <property type="protein sequence ID" value="KAK9699018.1"/>
    <property type="molecule type" value="Genomic_DNA"/>
</dbReference>
<organism evidence="4 5">
    <name type="scientific">Saponaria officinalis</name>
    <name type="common">Common soapwort</name>
    <name type="synonym">Lychnis saponaria</name>
    <dbReference type="NCBI Taxonomy" id="3572"/>
    <lineage>
        <taxon>Eukaryota</taxon>
        <taxon>Viridiplantae</taxon>
        <taxon>Streptophyta</taxon>
        <taxon>Embryophyta</taxon>
        <taxon>Tracheophyta</taxon>
        <taxon>Spermatophyta</taxon>
        <taxon>Magnoliopsida</taxon>
        <taxon>eudicotyledons</taxon>
        <taxon>Gunneridae</taxon>
        <taxon>Pentapetalae</taxon>
        <taxon>Caryophyllales</taxon>
        <taxon>Caryophyllaceae</taxon>
        <taxon>Caryophylleae</taxon>
        <taxon>Saponaria</taxon>
    </lineage>
</organism>
<dbReference type="Gene3D" id="6.10.250.1280">
    <property type="match status" value="1"/>
</dbReference>
<keyword evidence="2" id="KW-0159">Chromosome partition</keyword>
<dbReference type="PANTHER" id="PTHR12377:SF0">
    <property type="entry name" value="CYTOSOLIC IRON-SULFUR ASSEMBLY COMPONENT 2B"/>
    <property type="match status" value="1"/>
</dbReference>
<dbReference type="FunFam" id="3.30.300.130:FF:000010">
    <property type="entry name" value="Protein AE7-like 1"/>
    <property type="match status" value="1"/>
</dbReference>
<evidence type="ECO:0000313" key="4">
    <source>
        <dbReference type="EMBL" id="KAK9699017.1"/>
    </source>
</evidence>
<dbReference type="EMBL" id="JBDFQZ010000008">
    <property type="protein sequence ID" value="KAK9699017.1"/>
    <property type="molecule type" value="Genomic_DNA"/>
</dbReference>
<gene>
    <name evidence="4" type="ORF">RND81_08G147600</name>
</gene>
<evidence type="ECO:0000256" key="2">
    <source>
        <dbReference type="ARBA" id="ARBA00022829"/>
    </source>
</evidence>
<dbReference type="PANTHER" id="PTHR12377">
    <property type="entry name" value="CYTOSOLIC IRON-SULFUR ASSEMBLY COMPONENT 2B-RELATED"/>
    <property type="match status" value="1"/>
</dbReference>
<comment type="similarity">
    <text evidence="1">Belongs to the MIP18 family.</text>
</comment>
<dbReference type="Gene3D" id="3.30.300.130">
    <property type="entry name" value="Fe-S cluster assembly (FSCA)"/>
    <property type="match status" value="1"/>
</dbReference>
<evidence type="ECO:0000256" key="1">
    <source>
        <dbReference type="ARBA" id="ARBA00010381"/>
    </source>
</evidence>
<feature type="domain" description="MIP18 family-like" evidence="3">
    <location>
        <begin position="40"/>
        <end position="108"/>
    </location>
</feature>
<keyword evidence="5" id="KW-1185">Reference proteome</keyword>